<dbReference type="InterPro" id="IPR036429">
    <property type="entry name" value="SpoA-like_sf"/>
</dbReference>
<protein>
    <submittedName>
        <fullName evidence="2">Flagellar motor switch protein FliM</fullName>
    </submittedName>
</protein>
<accession>A0A2S9IIH4</accession>
<keyword evidence="2" id="KW-0969">Cilium</keyword>
<dbReference type="AlphaFoldDB" id="A0A2S9IIH4"/>
<dbReference type="EMBL" id="PDET01000001">
    <property type="protein sequence ID" value="PRD17564.1"/>
    <property type="molecule type" value="Genomic_DNA"/>
</dbReference>
<keyword evidence="2" id="KW-0966">Cell projection</keyword>
<keyword evidence="2" id="KW-0282">Flagellum</keyword>
<gene>
    <name evidence="2" type="ORF">CQW29_01465</name>
</gene>
<dbReference type="Gene3D" id="2.30.330.10">
    <property type="entry name" value="SpoA-like"/>
    <property type="match status" value="1"/>
</dbReference>
<evidence type="ECO:0000313" key="2">
    <source>
        <dbReference type="EMBL" id="PRD17564.1"/>
    </source>
</evidence>
<feature type="domain" description="Flagellar motor switch protein FliN-like C-terminal" evidence="1">
    <location>
        <begin position="198"/>
        <end position="256"/>
    </location>
</feature>
<organism evidence="2 3">
    <name type="scientific">Pantoea coffeiphila</name>
    <dbReference type="NCBI Taxonomy" id="1465635"/>
    <lineage>
        <taxon>Bacteria</taxon>
        <taxon>Pseudomonadati</taxon>
        <taxon>Pseudomonadota</taxon>
        <taxon>Gammaproteobacteria</taxon>
        <taxon>Enterobacterales</taxon>
        <taxon>Erwiniaceae</taxon>
        <taxon>Pantoea</taxon>
    </lineage>
</organism>
<proteinExistence type="predicted"/>
<reference evidence="2 3" key="1">
    <citation type="submission" date="2017-10" db="EMBL/GenBank/DDBJ databases">
        <title>Draft genome of two endophytic bacteria isolated from 'guarana' Paullinia cupana (Mart.) Ducke.</title>
        <authorList>
            <person name="Siqueira K.A."/>
            <person name="Liotti R.G."/>
            <person name="Mendes T.A."/>
            <person name="Soares M.A."/>
        </authorList>
    </citation>
    <scope>NUCLEOTIDE SEQUENCE [LARGE SCALE GENOMIC DNA]</scope>
    <source>
        <strain evidence="2 3">342</strain>
    </source>
</reference>
<dbReference type="InterPro" id="IPR001543">
    <property type="entry name" value="FliN-like_C"/>
</dbReference>
<evidence type="ECO:0000313" key="3">
    <source>
        <dbReference type="Proteomes" id="UP000239181"/>
    </source>
</evidence>
<dbReference type="OrthoDB" id="6539284at2"/>
<dbReference type="Pfam" id="PF01052">
    <property type="entry name" value="FliMN_C"/>
    <property type="match status" value="1"/>
</dbReference>
<keyword evidence="3" id="KW-1185">Reference proteome</keyword>
<sequence>MKLEVNKLGRPYHKIPKIFNDMHDSLDGKLNTYFLKKYRVNVTLRTMRFEMDVWQKHTQILSSDIGSLAFDIDRSLLLSVLHDYYGLNKERQEGFTAEETPVTKTEERLKNKLALELVALITGEGLFGKALQIKPDPASLINQWSYKITFTLEGYQGGFSLLLDNTHVDRLLANLRQQAEMCPLAHAEQPVVNVQTSFMTLPVRLTGRLVSIPMTVAELLTLKHGDILPMSLSNRVPLLIGKQPLFNAVIAEDHGKLFFSEFNELNNETSHD</sequence>
<dbReference type="SUPFAM" id="SSF101801">
    <property type="entry name" value="Surface presentation of antigens (SPOA)"/>
    <property type="match status" value="1"/>
</dbReference>
<evidence type="ECO:0000259" key="1">
    <source>
        <dbReference type="Pfam" id="PF01052"/>
    </source>
</evidence>
<name>A0A2S9IIH4_9GAMM</name>
<comment type="caution">
    <text evidence="2">The sequence shown here is derived from an EMBL/GenBank/DDBJ whole genome shotgun (WGS) entry which is preliminary data.</text>
</comment>
<dbReference type="Proteomes" id="UP000239181">
    <property type="component" value="Unassembled WGS sequence"/>
</dbReference>